<evidence type="ECO:0000313" key="12">
    <source>
        <dbReference type="Proteomes" id="UP000011575"/>
    </source>
</evidence>
<dbReference type="Pfam" id="PF03721">
    <property type="entry name" value="UDPG_MGDP_dh_N"/>
    <property type="match status" value="1"/>
</dbReference>
<comment type="catalytic activity">
    <reaction evidence="7">
        <text>UDP-N-acetyl-alpha-D-mannosamine + 2 NAD(+) + H2O = UDP-N-acetyl-alpha-D-mannosaminouronate + 2 NADH + 3 H(+)</text>
        <dbReference type="Rhea" id="RHEA:25780"/>
        <dbReference type="ChEBI" id="CHEBI:15377"/>
        <dbReference type="ChEBI" id="CHEBI:15378"/>
        <dbReference type="ChEBI" id="CHEBI:57540"/>
        <dbReference type="ChEBI" id="CHEBI:57945"/>
        <dbReference type="ChEBI" id="CHEBI:68623"/>
        <dbReference type="ChEBI" id="CHEBI:70731"/>
        <dbReference type="EC" id="1.1.1.336"/>
    </reaction>
</comment>
<dbReference type="GO" id="GO:0016628">
    <property type="term" value="F:oxidoreductase activity, acting on the CH-CH group of donors, NAD or NADP as acceptor"/>
    <property type="evidence" value="ECO:0007669"/>
    <property type="project" value="InterPro"/>
</dbReference>
<dbReference type="InterPro" id="IPR028359">
    <property type="entry name" value="UDP_ManNAc/GlcNAc_DH"/>
</dbReference>
<dbReference type="InterPro" id="IPR017476">
    <property type="entry name" value="UDP-Glc/GDP-Man"/>
</dbReference>
<evidence type="ECO:0000259" key="10">
    <source>
        <dbReference type="SMART" id="SM00984"/>
    </source>
</evidence>
<organism evidence="11 12">
    <name type="scientific">Halorubrum aidingense JCM 13560</name>
    <dbReference type="NCBI Taxonomy" id="1230454"/>
    <lineage>
        <taxon>Archaea</taxon>
        <taxon>Methanobacteriati</taxon>
        <taxon>Methanobacteriota</taxon>
        <taxon>Stenosarchaea group</taxon>
        <taxon>Halobacteria</taxon>
        <taxon>Halobacteriales</taxon>
        <taxon>Haloferacaceae</taxon>
        <taxon>Halorubrum</taxon>
    </lineage>
</organism>
<dbReference type="PANTHER" id="PTHR43491:SF2">
    <property type="entry name" value="UDP-N-ACETYL-D-MANNOSAMINE DEHYDROGENASE"/>
    <property type="match status" value="1"/>
</dbReference>
<dbReference type="OrthoDB" id="372050at2157"/>
<proteinExistence type="inferred from homology"/>
<dbReference type="GO" id="GO:0089714">
    <property type="term" value="F:UDP-N-acetyl-D-mannosamine dehydrogenase activity"/>
    <property type="evidence" value="ECO:0007669"/>
    <property type="project" value="UniProtKB-EC"/>
</dbReference>
<dbReference type="EC" id="1.1.1.336" evidence="2"/>
<evidence type="ECO:0000256" key="6">
    <source>
        <dbReference type="ARBA" id="ARBA00030172"/>
    </source>
</evidence>
<evidence type="ECO:0000256" key="3">
    <source>
        <dbReference type="ARBA" id="ARBA00016796"/>
    </source>
</evidence>
<dbReference type="InterPro" id="IPR014026">
    <property type="entry name" value="UDP-Glc/GDP-Man_DH_dimer"/>
</dbReference>
<dbReference type="SUPFAM" id="SSF48179">
    <property type="entry name" value="6-phosphogluconate dehydrogenase C-terminal domain-like"/>
    <property type="match status" value="1"/>
</dbReference>
<dbReference type="GO" id="GO:0000271">
    <property type="term" value="P:polysaccharide biosynthetic process"/>
    <property type="evidence" value="ECO:0007669"/>
    <property type="project" value="InterPro"/>
</dbReference>
<dbReference type="InterPro" id="IPR008927">
    <property type="entry name" value="6-PGluconate_DH-like_C_sf"/>
</dbReference>
<sequence>MWVQTDRGTASSEPRGRPDRAVVVGIGTVGLHRALSLDRIGIDVTGYDIDEAAVEASRRGVDPTGVIGDDDVAASDCTFTADPDCIGDADAVFVAVPTNYGNERPASEPERPDGDRSRSERRGGDGLAAVRAAAEAIGDRLTPGTVVVLESTVPPGATREQFTPSLAAASGFEAGREFAVALSPVRFSPGTPREARQRRTKLVAAAEPAAARSVAALFEQVYDAVRVVDSPATAAAAKCVENVYRDVNIALVNELAEGFDALGLDAEAVLDAAATKWNVPRFEPGLVGGSCLPTDPHLLADRLSRAGQSAPLVRLARATNEAVSERVAALTVDALAVRYDRWLERERSEEGIAADGAGSADRVGNAGGTAAATGTVSATASDRAAPVALLLGLTYKADVADVSGTRSVDVAAALDERGVEVVGYDPLVDADRAEGALPFDIRREDPFDAVDAVAILVGHDAFDDLTRADLTAGDGPPPAVVDVPNCLDDETAANLVYRSH</sequence>
<keyword evidence="12" id="KW-1185">Reference proteome</keyword>
<evidence type="ECO:0000256" key="2">
    <source>
        <dbReference type="ARBA" id="ARBA00012935"/>
    </source>
</evidence>
<feature type="domain" description="UDP-glucose/GDP-mannose dehydrogenase C-terminal" evidence="10">
    <location>
        <begin position="389"/>
        <end position="489"/>
    </location>
</feature>
<evidence type="ECO:0000256" key="7">
    <source>
        <dbReference type="ARBA" id="ARBA00049130"/>
    </source>
</evidence>
<evidence type="ECO:0000256" key="8">
    <source>
        <dbReference type="PIRNR" id="PIRNR000124"/>
    </source>
</evidence>
<dbReference type="SUPFAM" id="SSF51735">
    <property type="entry name" value="NAD(P)-binding Rossmann-fold domains"/>
    <property type="match status" value="1"/>
</dbReference>
<evidence type="ECO:0000256" key="5">
    <source>
        <dbReference type="ARBA" id="ARBA00023027"/>
    </source>
</evidence>
<dbReference type="Gene3D" id="3.40.50.720">
    <property type="entry name" value="NAD(P)-binding Rossmann-like Domain"/>
    <property type="match status" value="3"/>
</dbReference>
<gene>
    <name evidence="11" type="ORF">C461_00287</name>
</gene>
<reference evidence="11 12" key="1">
    <citation type="journal article" date="2014" name="PLoS Genet.">
        <title>Phylogenetically driven sequencing of extremely halophilic archaea reveals strategies for static and dynamic osmo-response.</title>
        <authorList>
            <person name="Becker E.A."/>
            <person name="Seitzer P.M."/>
            <person name="Tritt A."/>
            <person name="Larsen D."/>
            <person name="Krusor M."/>
            <person name="Yao A.I."/>
            <person name="Wu D."/>
            <person name="Madern D."/>
            <person name="Eisen J.A."/>
            <person name="Darling A.E."/>
            <person name="Facciotti M.T."/>
        </authorList>
    </citation>
    <scope>NUCLEOTIDE SEQUENCE [LARGE SCALE GENOMIC DNA]</scope>
    <source>
        <strain evidence="11 12">JCM 13560</strain>
    </source>
</reference>
<dbReference type="InterPro" id="IPR001732">
    <property type="entry name" value="UDP-Glc/GDP-Man_DH_N"/>
</dbReference>
<dbReference type="PIRSF" id="PIRSF000124">
    <property type="entry name" value="UDPglc_GDPman_dh"/>
    <property type="match status" value="1"/>
</dbReference>
<dbReference type="GO" id="GO:0051287">
    <property type="term" value="F:NAD binding"/>
    <property type="evidence" value="ECO:0007669"/>
    <property type="project" value="InterPro"/>
</dbReference>
<accession>M0PP81</accession>
<dbReference type="Pfam" id="PF03720">
    <property type="entry name" value="UDPG_MGDP_dh_C"/>
    <property type="match status" value="1"/>
</dbReference>
<evidence type="ECO:0000256" key="9">
    <source>
        <dbReference type="SAM" id="MobiDB-lite"/>
    </source>
</evidence>
<keyword evidence="4" id="KW-0560">Oxidoreductase</keyword>
<dbReference type="Proteomes" id="UP000011575">
    <property type="component" value="Unassembled WGS sequence"/>
</dbReference>
<keyword evidence="5" id="KW-0520">NAD</keyword>
<evidence type="ECO:0000256" key="1">
    <source>
        <dbReference type="ARBA" id="ARBA00006601"/>
    </source>
</evidence>
<evidence type="ECO:0000256" key="4">
    <source>
        <dbReference type="ARBA" id="ARBA00023002"/>
    </source>
</evidence>
<protein>
    <recommendedName>
        <fullName evidence="3">UDP-N-acetyl-D-mannosamine dehydrogenase</fullName>
        <ecNumber evidence="2">1.1.1.336</ecNumber>
    </recommendedName>
    <alternativeName>
        <fullName evidence="6">UDP-ManNAc 6-dehydrogenase</fullName>
    </alternativeName>
</protein>
<dbReference type="Pfam" id="PF00984">
    <property type="entry name" value="UDPG_MGDP_dh"/>
    <property type="match status" value="1"/>
</dbReference>
<dbReference type="SMART" id="SM00984">
    <property type="entry name" value="UDPG_MGDP_dh_C"/>
    <property type="match status" value="1"/>
</dbReference>
<dbReference type="InterPro" id="IPR014027">
    <property type="entry name" value="UDP-Glc/GDP-Man_DH_C"/>
</dbReference>
<feature type="compositionally biased region" description="Basic and acidic residues" evidence="9">
    <location>
        <begin position="105"/>
        <end position="124"/>
    </location>
</feature>
<feature type="region of interest" description="Disordered" evidence="9">
    <location>
        <begin position="100"/>
        <end position="127"/>
    </location>
</feature>
<dbReference type="PANTHER" id="PTHR43491">
    <property type="entry name" value="UDP-N-ACETYL-D-MANNOSAMINE DEHYDROGENASE"/>
    <property type="match status" value="1"/>
</dbReference>
<dbReference type="SUPFAM" id="SSF52413">
    <property type="entry name" value="UDP-glucose/GDP-mannose dehydrogenase C-terminal domain"/>
    <property type="match status" value="1"/>
</dbReference>
<dbReference type="InterPro" id="IPR036220">
    <property type="entry name" value="UDP-Glc/GDP-Man_DH_C_sf"/>
</dbReference>
<dbReference type="AlphaFoldDB" id="M0PP81"/>
<dbReference type="STRING" id="1230454.C461_00287"/>
<comment type="similarity">
    <text evidence="1 8">Belongs to the UDP-glucose/GDP-mannose dehydrogenase family.</text>
</comment>
<dbReference type="PATRIC" id="fig|1230454.4.peg.58"/>
<evidence type="ECO:0000313" key="11">
    <source>
        <dbReference type="EMBL" id="EMA70680.1"/>
    </source>
</evidence>
<dbReference type="InterPro" id="IPR036291">
    <property type="entry name" value="NAD(P)-bd_dom_sf"/>
</dbReference>
<name>M0PP81_9EURY</name>
<dbReference type="RefSeq" id="WP_007997590.1">
    <property type="nucleotide sequence ID" value="NZ_AOJI01000002.1"/>
</dbReference>
<dbReference type="PIRSF" id="PIRSF500136">
    <property type="entry name" value="UDP_ManNAc_DH"/>
    <property type="match status" value="1"/>
</dbReference>
<dbReference type="EMBL" id="AOJI01000002">
    <property type="protein sequence ID" value="EMA70680.1"/>
    <property type="molecule type" value="Genomic_DNA"/>
</dbReference>
<comment type="caution">
    <text evidence="11">The sequence shown here is derived from an EMBL/GenBank/DDBJ whole genome shotgun (WGS) entry which is preliminary data.</text>
</comment>